<organism evidence="1">
    <name type="scientific">Moorena producens (strain JHB)</name>
    <dbReference type="NCBI Taxonomy" id="1454205"/>
    <lineage>
        <taxon>Bacteria</taxon>
        <taxon>Bacillati</taxon>
        <taxon>Cyanobacteriota</taxon>
        <taxon>Cyanophyceae</taxon>
        <taxon>Coleofasciculales</taxon>
        <taxon>Coleofasciculaceae</taxon>
        <taxon>Moorena</taxon>
    </lineage>
</organism>
<protein>
    <submittedName>
        <fullName evidence="1">Uncharacterized protein</fullName>
    </submittedName>
</protein>
<proteinExistence type="predicted"/>
<dbReference type="Proteomes" id="UP000176944">
    <property type="component" value="Chromosome"/>
</dbReference>
<reference evidence="1" key="2">
    <citation type="submission" date="2022-10" db="EMBL/GenBank/DDBJ databases">
        <authorList>
            <person name="Ngo T.-E."/>
        </authorList>
    </citation>
    <scope>NUCLEOTIDE SEQUENCE</scope>
    <source>
        <strain evidence="1">JHB</strain>
    </source>
</reference>
<accession>A0A9Q9UWI2</accession>
<dbReference type="EMBL" id="CP017708">
    <property type="protein sequence ID" value="WAN69888.1"/>
    <property type="molecule type" value="Genomic_DNA"/>
</dbReference>
<dbReference type="AlphaFoldDB" id="A0A9Q9UWI2"/>
<name>A0A9Q9UWI2_MOOP1</name>
<evidence type="ECO:0000313" key="1">
    <source>
        <dbReference type="EMBL" id="WAN69888.1"/>
    </source>
</evidence>
<gene>
    <name evidence="1" type="ORF">BJP36_38000</name>
</gene>
<reference evidence="1" key="1">
    <citation type="journal article" date="2017" name="Proc. Natl. Acad. Sci. U.S.A.">
        <title>Comparative genomics uncovers the prolific and distinctive metabolic potential of the cyanobacterial genus Moorea.</title>
        <authorList>
            <person name="Leao T."/>
            <person name="Castelao G."/>
            <person name="Korobeynikov A."/>
            <person name="Monroe E.A."/>
            <person name="Podell S."/>
            <person name="Glukhov E."/>
            <person name="Allen E.E."/>
            <person name="Gerwick W.H."/>
            <person name="Gerwick L."/>
        </authorList>
    </citation>
    <scope>NUCLEOTIDE SEQUENCE</scope>
    <source>
        <strain evidence="1">JHB</strain>
    </source>
</reference>
<sequence length="64" mass="6897">MPKSLYMASIWAMGLVGAFGRSVLVSLFPPSGSVLLNYKVTSMVGNAQFSRSIKDESNKQQGTI</sequence>